<dbReference type="Pfam" id="PF00510">
    <property type="entry name" value="COX3"/>
    <property type="match status" value="1"/>
</dbReference>
<evidence type="ECO:0000256" key="9">
    <source>
        <dbReference type="SAM" id="Phobius"/>
    </source>
</evidence>
<dbReference type="InterPro" id="IPR035973">
    <property type="entry name" value="Cyt_c_oxidase_su3-like_sf"/>
</dbReference>
<evidence type="ECO:0000256" key="2">
    <source>
        <dbReference type="ARBA" id="ARBA00010581"/>
    </source>
</evidence>
<accession>A0AA95ENY8</accession>
<feature type="transmembrane region" description="Helical" evidence="9">
    <location>
        <begin position="21"/>
        <end position="47"/>
    </location>
</feature>
<geneLocation type="mitochondrion" evidence="11"/>
<comment type="similarity">
    <text evidence="2 8">Belongs to the cytochrome c oxidase subunit 3 family.</text>
</comment>
<feature type="transmembrane region" description="Helical" evidence="9">
    <location>
        <begin position="174"/>
        <end position="195"/>
    </location>
</feature>
<keyword evidence="5" id="KW-1278">Translocase</keyword>
<dbReference type="CDD" id="cd01665">
    <property type="entry name" value="Cyt_c_Oxidase_III"/>
    <property type="match status" value="1"/>
</dbReference>
<evidence type="ECO:0000256" key="3">
    <source>
        <dbReference type="ARBA" id="ARBA00015944"/>
    </source>
</evidence>
<evidence type="ECO:0000256" key="8">
    <source>
        <dbReference type="RuleBase" id="RU003375"/>
    </source>
</evidence>
<dbReference type="GO" id="GO:0006123">
    <property type="term" value="P:mitochondrial electron transport, cytochrome c to oxygen"/>
    <property type="evidence" value="ECO:0007669"/>
    <property type="project" value="TreeGrafter"/>
</dbReference>
<organism evidence="11">
    <name type="scientific">Polydora cf. ciliata DS-2023</name>
    <dbReference type="NCBI Taxonomy" id="3033393"/>
    <lineage>
        <taxon>Eukaryota</taxon>
        <taxon>Metazoa</taxon>
        <taxon>Spiralia</taxon>
        <taxon>Lophotrochozoa</taxon>
        <taxon>Annelida</taxon>
        <taxon>Polychaeta</taxon>
        <taxon>Sedentaria</taxon>
        <taxon>Canalipalpata</taxon>
        <taxon>Spionida</taxon>
        <taxon>Spionidae</taxon>
        <taxon>Polydora</taxon>
    </lineage>
</organism>
<proteinExistence type="inferred from homology"/>
<keyword evidence="4 8" id="KW-0812">Transmembrane</keyword>
<feature type="transmembrane region" description="Helical" evidence="9">
    <location>
        <begin position="90"/>
        <end position="113"/>
    </location>
</feature>
<evidence type="ECO:0000313" key="11">
    <source>
        <dbReference type="EMBL" id="WEG23722.2"/>
    </source>
</evidence>
<dbReference type="SUPFAM" id="SSF81452">
    <property type="entry name" value="Cytochrome c oxidase subunit III-like"/>
    <property type="match status" value="1"/>
</dbReference>
<feature type="transmembrane region" description="Helical" evidence="9">
    <location>
        <begin position="53"/>
        <end position="69"/>
    </location>
</feature>
<feature type="transmembrane region" description="Helical" evidence="9">
    <location>
        <begin position="207"/>
        <end position="228"/>
    </location>
</feature>
<dbReference type="GO" id="GO:0016020">
    <property type="term" value="C:membrane"/>
    <property type="evidence" value="ECO:0007669"/>
    <property type="project" value="UniProtKB-SubCell"/>
</dbReference>
<evidence type="ECO:0000256" key="5">
    <source>
        <dbReference type="ARBA" id="ARBA00022967"/>
    </source>
</evidence>
<protein>
    <recommendedName>
        <fullName evidence="3 8">Cytochrome c oxidase subunit 3</fullName>
    </recommendedName>
</protein>
<comment type="function">
    <text evidence="8">Component of the cytochrome c oxidase, the last enzyme in the mitochondrial electron transport chain which drives oxidative phosphorylation. The respiratory chain contains 3 multisubunit complexes succinate dehydrogenase (complex II, CII), ubiquinol-cytochrome c oxidoreductase (cytochrome b-c1 complex, complex III, CIII) and cytochrome c oxidase (complex IV, CIV), that cooperate to transfer electrons derived from NADH and succinate to molecular oxygen, creating an electrochemical gradient over the inner membrane that drives transmembrane transport and the ATP synthase. Cytochrome c oxidase is the component of the respiratory chain that catalyzes the reduction of oxygen to water. Electrons originating from reduced cytochrome c in the intermembrane space (IMS) are transferred via the dinuclear copper A center (CU(A)) of subunit 2 and heme A of subunit 1 to the active site in subunit 1, a binuclear center (BNC) formed by heme A3 and copper B (CU(B)). The BNC reduces molecular oxygen to 2 water molecules using 4 electrons from cytochrome c in the IMS and 4 protons from the mitochondrial matrix.</text>
</comment>
<sequence length="287" mass="32383">MLLFIQNLWTLPRPPRHPFHIVSLSPWPLSIGGFTLGMAGGMASWLHGHSMDLMTLSTIGLTVAAKNWWRDMVIEGTYQGFHTKKVTMGFYWGMGLLILSEVLFFFSFFWAFLHSALAPTPEIACQWPPMGVSPVNPITWPLFNSIILLTSGALANLAYLYLMMGKLKKATESLNGAILAGILFSGIQGYEYYHAPFTIADSVFGSAFYILTGFHGIHVLVGTIMLQIQKKRLQYLHFSPKHHVGFLAAIWYWHFVDVVWLMLFALVYIWGTANMLDIWDSINSIST</sequence>
<evidence type="ECO:0000256" key="1">
    <source>
        <dbReference type="ARBA" id="ARBA00004141"/>
    </source>
</evidence>
<keyword evidence="8 11" id="KW-0496">Mitochondrion</keyword>
<dbReference type="Gene3D" id="1.10.287.70">
    <property type="match status" value="1"/>
</dbReference>
<feature type="transmembrane region" description="Helical" evidence="9">
    <location>
        <begin position="138"/>
        <end position="162"/>
    </location>
</feature>
<reference evidence="11" key="1">
    <citation type="submission" date="2022-12" db="EMBL/GenBank/DDBJ databases">
        <title>ORFanes in mitochondrial genomes of marine polychaete Polydora.</title>
        <authorList>
            <person name="Selifanova M."/>
            <person name="Demianchenko O."/>
            <person name="Noskova E."/>
            <person name="Pitikov E."/>
            <person name="Skvortsov D."/>
            <person name="Apel P."/>
            <person name="Drozd J."/>
            <person name="Kolodyazhnaya E."/>
            <person name="Vatolkina N."/>
            <person name="Ezhova M."/>
            <person name="Tzetlin A."/>
            <person name="Neretina T."/>
            <person name="Knorre D."/>
        </authorList>
    </citation>
    <scope>NUCLEOTIDE SEQUENCE</scope>
</reference>
<evidence type="ECO:0000256" key="4">
    <source>
        <dbReference type="ARBA" id="ARBA00022692"/>
    </source>
</evidence>
<dbReference type="InterPro" id="IPR033945">
    <property type="entry name" value="Cyt_c_oxase_su3_dom"/>
</dbReference>
<evidence type="ECO:0000256" key="7">
    <source>
        <dbReference type="ARBA" id="ARBA00023136"/>
    </source>
</evidence>
<dbReference type="GO" id="GO:0005739">
    <property type="term" value="C:mitochondrion"/>
    <property type="evidence" value="ECO:0007669"/>
    <property type="project" value="TreeGrafter"/>
</dbReference>
<feature type="transmembrane region" description="Helical" evidence="9">
    <location>
        <begin position="249"/>
        <end position="271"/>
    </location>
</feature>
<dbReference type="EMBL" id="OQ078742">
    <property type="protein sequence ID" value="WEG23722.2"/>
    <property type="molecule type" value="Genomic_DNA"/>
</dbReference>
<evidence type="ECO:0000256" key="6">
    <source>
        <dbReference type="ARBA" id="ARBA00022989"/>
    </source>
</evidence>
<dbReference type="InterPro" id="IPR024791">
    <property type="entry name" value="Cyt_c/ubiquinol_Oxase_su3"/>
</dbReference>
<dbReference type="PANTHER" id="PTHR11403:SF7">
    <property type="entry name" value="CYTOCHROME C OXIDASE SUBUNIT 3"/>
    <property type="match status" value="1"/>
</dbReference>
<dbReference type="PANTHER" id="PTHR11403">
    <property type="entry name" value="CYTOCHROME C OXIDASE SUBUNIT III"/>
    <property type="match status" value="1"/>
</dbReference>
<gene>
    <name evidence="11" type="primary">cox3</name>
</gene>
<dbReference type="AlphaFoldDB" id="A0AA95ENY8"/>
<dbReference type="GO" id="GO:0004129">
    <property type="term" value="F:cytochrome-c oxidase activity"/>
    <property type="evidence" value="ECO:0007669"/>
    <property type="project" value="InterPro"/>
</dbReference>
<name>A0AA95ENY8_9ANNE</name>
<dbReference type="Gene3D" id="1.20.120.80">
    <property type="entry name" value="Cytochrome c oxidase, subunit III, four-helix bundle"/>
    <property type="match status" value="1"/>
</dbReference>
<dbReference type="PROSITE" id="PS50253">
    <property type="entry name" value="COX3"/>
    <property type="match status" value="1"/>
</dbReference>
<evidence type="ECO:0000259" key="10">
    <source>
        <dbReference type="PROSITE" id="PS50253"/>
    </source>
</evidence>
<dbReference type="InterPro" id="IPR000298">
    <property type="entry name" value="Cyt_c_oxidase-like_su3"/>
</dbReference>
<keyword evidence="7 9" id="KW-0472">Membrane</keyword>
<keyword evidence="6 9" id="KW-1133">Transmembrane helix</keyword>
<feature type="domain" description="Heme-copper oxidase subunit III family profile" evidence="10">
    <location>
        <begin position="15"/>
        <end position="272"/>
    </location>
</feature>
<comment type="subcellular location">
    <subcellularLocation>
        <location evidence="1">Membrane</location>
        <topology evidence="1">Multi-pass membrane protein</topology>
    </subcellularLocation>
</comment>
<dbReference type="InterPro" id="IPR013833">
    <property type="entry name" value="Cyt_c_oxidase_su3_a-hlx"/>
</dbReference>